<proteinExistence type="predicted"/>
<dbReference type="Gene3D" id="1.25.40.10">
    <property type="entry name" value="Tetratricopeptide repeat domain"/>
    <property type="match status" value="1"/>
</dbReference>
<gene>
    <name evidence="1" type="ORF">J2S02_001017</name>
</gene>
<dbReference type="RefSeq" id="WP_233452226.1">
    <property type="nucleotide sequence ID" value="NZ_CADEPK010000203.1"/>
</dbReference>
<evidence type="ECO:0000313" key="2">
    <source>
        <dbReference type="Proteomes" id="UP001232245"/>
    </source>
</evidence>
<dbReference type="Pfam" id="PF14559">
    <property type="entry name" value="TPR_19"/>
    <property type="match status" value="1"/>
</dbReference>
<protein>
    <submittedName>
        <fullName evidence="1">Tetratricopeptide (TPR) repeat protein</fullName>
    </submittedName>
</protein>
<reference evidence="1 2" key="1">
    <citation type="submission" date="2023-07" db="EMBL/GenBank/DDBJ databases">
        <title>Genomic Encyclopedia of Type Strains, Phase IV (KMG-IV): sequencing the most valuable type-strain genomes for metagenomic binning, comparative biology and taxonomic classification.</title>
        <authorList>
            <person name="Goeker M."/>
        </authorList>
    </citation>
    <scope>NUCLEOTIDE SEQUENCE [LARGE SCALE GENOMIC DNA]</scope>
    <source>
        <strain evidence="1 2">DSM 17723</strain>
    </source>
</reference>
<dbReference type="Proteomes" id="UP001232245">
    <property type="component" value="Unassembled WGS sequence"/>
</dbReference>
<accession>A0ABT9YZG0</accession>
<dbReference type="SUPFAM" id="SSF116965">
    <property type="entry name" value="Hypothetical protein MPN330"/>
    <property type="match status" value="1"/>
</dbReference>
<dbReference type="SUPFAM" id="SSF48452">
    <property type="entry name" value="TPR-like"/>
    <property type="match status" value="1"/>
</dbReference>
<sequence length="335" mass="39018">MEQKNNSKNKVIPFPNLKERYLEKGMDFLKEKKFHDALAMFSEAKDINEEESEVLLGMAICYMELGELIEAKNICKKMLLEDIGHYFTVLQIYLTILIQLREYQEVQSTIEAVLEENHLPAESAEHFYKLLEFSRKMTEDEGNIVEESEHEEINTFNSLENPNNQITFIQSLRDRNISKHFRTLVSLLENDATHPIVKTMILHLMFENEVEKEVSVTKFGETIQVIPAKLEDINEQMFTKKVLSLLDDTLGNENPTLFEAVKELWIRHLYVLYPLLPKPTEAKIWAAALHVVGYELHGITIEEEEILSIYDCPSTLIEDACKKIYEIEEISYLQI</sequence>
<organism evidence="1 2">
    <name type="scientific">Metabacillus niabensis</name>
    <dbReference type="NCBI Taxonomy" id="324854"/>
    <lineage>
        <taxon>Bacteria</taxon>
        <taxon>Bacillati</taxon>
        <taxon>Bacillota</taxon>
        <taxon>Bacilli</taxon>
        <taxon>Bacillales</taxon>
        <taxon>Bacillaceae</taxon>
        <taxon>Metabacillus</taxon>
    </lineage>
</organism>
<evidence type="ECO:0000313" key="1">
    <source>
        <dbReference type="EMBL" id="MDQ0224688.1"/>
    </source>
</evidence>
<keyword evidence="2" id="KW-1185">Reference proteome</keyword>
<dbReference type="InterPro" id="IPR011990">
    <property type="entry name" value="TPR-like_helical_dom_sf"/>
</dbReference>
<dbReference type="EMBL" id="JAUSTZ010000002">
    <property type="protein sequence ID" value="MDQ0224688.1"/>
    <property type="molecule type" value="Genomic_DNA"/>
</dbReference>
<comment type="caution">
    <text evidence="1">The sequence shown here is derived from an EMBL/GenBank/DDBJ whole genome shotgun (WGS) entry which is preliminary data.</text>
</comment>
<name>A0ABT9YZG0_9BACI</name>